<dbReference type="EMBL" id="CP018092">
    <property type="protein sequence ID" value="ATS17661.1"/>
    <property type="molecule type" value="Genomic_DNA"/>
</dbReference>
<keyword evidence="1" id="KW-0547">Nucleotide-binding</keyword>
<dbReference type="CDD" id="cd00754">
    <property type="entry name" value="Ubl_MoaD"/>
    <property type="match status" value="1"/>
</dbReference>
<dbReference type="Proteomes" id="UP000231057">
    <property type="component" value="Chromosome"/>
</dbReference>
<reference evidence="5" key="2">
    <citation type="journal article" date="2022" name="Front. Microbiol.">
        <title>Comparative Genomic Analysis Revealed Distinct Molecular Components and Organization of CO2-Concentrating Mechanism in Thermophilic Cyanobacteria.</title>
        <authorList>
            <person name="Tang J."/>
            <person name="Zhou H."/>
            <person name="Yao D."/>
            <person name="Riaz S."/>
            <person name="You D."/>
            <person name="Klepacz-Smolka A."/>
            <person name="Daroch M."/>
        </authorList>
    </citation>
    <scope>NUCLEOTIDE SEQUENCE [LARGE SCALE GENOMIC DNA]</scope>
    <source>
        <strain evidence="5">PCC 6715</strain>
    </source>
</reference>
<dbReference type="PANTHER" id="PTHR33359">
    <property type="entry name" value="MOLYBDOPTERIN SYNTHASE SULFUR CARRIER SUBUNIT"/>
    <property type="match status" value="1"/>
</dbReference>
<evidence type="ECO:0000313" key="4">
    <source>
        <dbReference type="EMBL" id="ATS17661.1"/>
    </source>
</evidence>
<dbReference type="InterPro" id="IPR016155">
    <property type="entry name" value="Mopterin_synth/thiamin_S_b"/>
</dbReference>
<dbReference type="OrthoDB" id="200013at2"/>
<dbReference type="GO" id="GO:0000166">
    <property type="term" value="F:nucleotide binding"/>
    <property type="evidence" value="ECO:0007669"/>
    <property type="project" value="UniProtKB-KW"/>
</dbReference>
<dbReference type="SUPFAM" id="SSF54285">
    <property type="entry name" value="MoaD/ThiS"/>
    <property type="match status" value="1"/>
</dbReference>
<dbReference type="Pfam" id="PF02597">
    <property type="entry name" value="ThiS"/>
    <property type="match status" value="1"/>
</dbReference>
<comment type="similarity">
    <text evidence="2">Belongs to the MoaD family.</text>
</comment>
<evidence type="ECO:0000313" key="5">
    <source>
        <dbReference type="Proteomes" id="UP000231057"/>
    </source>
</evidence>
<proteinExistence type="inferred from homology"/>
<dbReference type="AlphaFoldDB" id="A0A2D2PZJ8"/>
<dbReference type="Gene3D" id="3.10.20.30">
    <property type="match status" value="1"/>
</dbReference>
<accession>A0A2D2PZJ8</accession>
<dbReference type="PANTHER" id="PTHR33359:SF1">
    <property type="entry name" value="MOLYBDOPTERIN SYNTHASE SULFUR CARRIER SUBUNIT"/>
    <property type="match status" value="1"/>
</dbReference>
<evidence type="ECO:0000256" key="1">
    <source>
        <dbReference type="ARBA" id="ARBA00022741"/>
    </source>
</evidence>
<protein>
    <recommendedName>
        <fullName evidence="3">Molybdopterin synthase sulfur carrier subunit</fullName>
    </recommendedName>
</protein>
<dbReference type="InterPro" id="IPR044672">
    <property type="entry name" value="MOCS2A"/>
</dbReference>
<evidence type="ECO:0000256" key="3">
    <source>
        <dbReference type="ARBA" id="ARBA00024247"/>
    </source>
</evidence>
<dbReference type="InterPro" id="IPR012675">
    <property type="entry name" value="Beta-grasp_dom_sf"/>
</dbReference>
<gene>
    <name evidence="4" type="ORF">BRW62_01645</name>
</gene>
<dbReference type="InterPro" id="IPR003749">
    <property type="entry name" value="ThiS/MoaD-like"/>
</dbReference>
<sequence length="86" mass="9514">MSAPNSPKIIHLRYFALLREQAHTESEERPTTAGTYAELYQELQRCYGFSLPLGQMKVAVNDTFVDLSTPVQEGDDVVFIPPVAGG</sequence>
<dbReference type="GO" id="GO:1990133">
    <property type="term" value="C:molybdopterin adenylyltransferase complex"/>
    <property type="evidence" value="ECO:0007669"/>
    <property type="project" value="TreeGrafter"/>
</dbReference>
<keyword evidence="5" id="KW-1185">Reference proteome</keyword>
<dbReference type="GO" id="GO:0006777">
    <property type="term" value="P:Mo-molybdopterin cofactor biosynthetic process"/>
    <property type="evidence" value="ECO:0007669"/>
    <property type="project" value="InterPro"/>
</dbReference>
<dbReference type="RefSeq" id="WP_099797917.1">
    <property type="nucleotide sequence ID" value="NZ_CP018092.1"/>
</dbReference>
<reference evidence="4 5" key="1">
    <citation type="submission" date="2016-11" db="EMBL/GenBank/DDBJ databases">
        <title>Complete genome sequence of thermophilic cyanobacteria strain Synechococcus sp. PCC6715.</title>
        <authorList>
            <person name="Tang J."/>
            <person name="Daroch M."/>
            <person name="Liang Y."/>
            <person name="Jiang D."/>
            <person name="Shah M."/>
        </authorList>
    </citation>
    <scope>NUCLEOTIDE SEQUENCE [LARGE SCALE GENOMIC DNA]</scope>
    <source>
        <strain evidence="4 5">PCC 6715</strain>
    </source>
</reference>
<name>A0A2D2PZJ8_PARLV</name>
<dbReference type="KEGG" id="slw:BRW62_01645"/>
<organism evidence="4 5">
    <name type="scientific">Parathermosynechococcus lividus PCC 6715</name>
    <dbReference type="NCBI Taxonomy" id="1917166"/>
    <lineage>
        <taxon>Bacteria</taxon>
        <taxon>Bacillati</taxon>
        <taxon>Cyanobacteriota</taxon>
        <taxon>Cyanophyceae</taxon>
        <taxon>Acaryochloridales</taxon>
        <taxon>Thermosynechococcaceae</taxon>
        <taxon>Parathermosynechococcus</taxon>
    </lineage>
</organism>
<evidence type="ECO:0000256" key="2">
    <source>
        <dbReference type="ARBA" id="ARBA00024200"/>
    </source>
</evidence>